<evidence type="ECO:0000259" key="5">
    <source>
        <dbReference type="PROSITE" id="PS50931"/>
    </source>
</evidence>
<dbReference type="SUPFAM" id="SSF46785">
    <property type="entry name" value="Winged helix' DNA-binding domain"/>
    <property type="match status" value="1"/>
</dbReference>
<evidence type="ECO:0000313" key="6">
    <source>
        <dbReference type="EMBL" id="MDY0745398.1"/>
    </source>
</evidence>
<name>A0ABU5DI18_9BURK</name>
<dbReference type="RefSeq" id="WP_320423306.1">
    <property type="nucleotide sequence ID" value="NZ_JAXCLA010000004.1"/>
</dbReference>
<dbReference type="PROSITE" id="PS50931">
    <property type="entry name" value="HTH_LYSR"/>
    <property type="match status" value="1"/>
</dbReference>
<gene>
    <name evidence="6" type="ORF">SNE35_12825</name>
</gene>
<evidence type="ECO:0000313" key="7">
    <source>
        <dbReference type="Proteomes" id="UP001285263"/>
    </source>
</evidence>
<organism evidence="6 7">
    <name type="scientific">Roseateles agri</name>
    <dbReference type="NCBI Taxonomy" id="3098619"/>
    <lineage>
        <taxon>Bacteria</taxon>
        <taxon>Pseudomonadati</taxon>
        <taxon>Pseudomonadota</taxon>
        <taxon>Betaproteobacteria</taxon>
        <taxon>Burkholderiales</taxon>
        <taxon>Sphaerotilaceae</taxon>
        <taxon>Roseateles</taxon>
    </lineage>
</organism>
<dbReference type="InterPro" id="IPR036388">
    <property type="entry name" value="WH-like_DNA-bd_sf"/>
</dbReference>
<dbReference type="Pfam" id="PF00126">
    <property type="entry name" value="HTH_1"/>
    <property type="match status" value="1"/>
</dbReference>
<feature type="domain" description="HTH lysR-type" evidence="5">
    <location>
        <begin position="3"/>
        <end position="60"/>
    </location>
</feature>
<evidence type="ECO:0000256" key="4">
    <source>
        <dbReference type="ARBA" id="ARBA00023163"/>
    </source>
</evidence>
<dbReference type="EMBL" id="JAXCLA010000004">
    <property type="protein sequence ID" value="MDY0745398.1"/>
    <property type="molecule type" value="Genomic_DNA"/>
</dbReference>
<evidence type="ECO:0000256" key="2">
    <source>
        <dbReference type="ARBA" id="ARBA00023015"/>
    </source>
</evidence>
<keyword evidence="2" id="KW-0805">Transcription regulation</keyword>
<protein>
    <submittedName>
        <fullName evidence="6">LysR family transcriptional regulator</fullName>
    </submittedName>
</protein>
<dbReference type="InterPro" id="IPR000847">
    <property type="entry name" value="LysR_HTH_N"/>
</dbReference>
<dbReference type="Proteomes" id="UP001285263">
    <property type="component" value="Unassembled WGS sequence"/>
</dbReference>
<dbReference type="SUPFAM" id="SSF53850">
    <property type="entry name" value="Periplasmic binding protein-like II"/>
    <property type="match status" value="1"/>
</dbReference>
<accession>A0ABU5DI18</accession>
<evidence type="ECO:0000256" key="3">
    <source>
        <dbReference type="ARBA" id="ARBA00023125"/>
    </source>
</evidence>
<comment type="similarity">
    <text evidence="1">Belongs to the LysR transcriptional regulatory family.</text>
</comment>
<keyword evidence="4" id="KW-0804">Transcription</keyword>
<dbReference type="PRINTS" id="PR00039">
    <property type="entry name" value="HTHLYSR"/>
</dbReference>
<keyword evidence="7" id="KW-1185">Reference proteome</keyword>
<comment type="caution">
    <text evidence="6">The sequence shown here is derived from an EMBL/GenBank/DDBJ whole genome shotgun (WGS) entry which is preliminary data.</text>
</comment>
<keyword evidence="3" id="KW-0238">DNA-binding</keyword>
<dbReference type="Gene3D" id="1.10.10.10">
    <property type="entry name" value="Winged helix-like DNA-binding domain superfamily/Winged helix DNA-binding domain"/>
    <property type="match status" value="1"/>
</dbReference>
<dbReference type="PANTHER" id="PTHR30346:SF30">
    <property type="entry name" value="SMALL NEUTRAL PROTEASE REGULATORY PROTEIN"/>
    <property type="match status" value="1"/>
</dbReference>
<proteinExistence type="inferred from homology"/>
<sequence length="297" mass="31777">MEMELRHIRYFLAIAGEGSFTRAAEKVGIGQPPLSLQIKDLEREVGARLFHRHPHGAELTAAGRAFHEQVAQIPQQVELAIRSAQRADRGELGALRIGFTASAHFNGALASIGRFSTRYPDVELTLTEGNSAALGAAVSSGMLDLAFLRPWPGMDAGLQTRLVAEEPLIAALPAKNPLAKKRGLRLSDLKGESFIVTPREVGSSVHDAVLDACRAAGFEARVRQTAPQLGSVVSLIAAGAGVSLVPDSIRRLQVDGVVFRELPDIVGTVRLVLVWRRIDTSPFVANFVGAVASADQL</sequence>
<evidence type="ECO:0000256" key="1">
    <source>
        <dbReference type="ARBA" id="ARBA00009437"/>
    </source>
</evidence>
<dbReference type="InterPro" id="IPR036390">
    <property type="entry name" value="WH_DNA-bd_sf"/>
</dbReference>
<dbReference type="PANTHER" id="PTHR30346">
    <property type="entry name" value="TRANSCRIPTIONAL DUAL REGULATOR HCAR-RELATED"/>
    <property type="match status" value="1"/>
</dbReference>
<dbReference type="InterPro" id="IPR005119">
    <property type="entry name" value="LysR_subst-bd"/>
</dbReference>
<reference evidence="6 7" key="1">
    <citation type="submission" date="2023-11" db="EMBL/GenBank/DDBJ databases">
        <title>Paucibacter sp. nov., isolated from fresh soil in Korea.</title>
        <authorList>
            <person name="Le N.T.T."/>
        </authorList>
    </citation>
    <scope>NUCLEOTIDE SEQUENCE [LARGE SCALE GENOMIC DNA]</scope>
    <source>
        <strain evidence="6 7">R3-3</strain>
    </source>
</reference>
<dbReference type="Pfam" id="PF03466">
    <property type="entry name" value="LysR_substrate"/>
    <property type="match status" value="1"/>
</dbReference>
<dbReference type="Gene3D" id="3.40.190.10">
    <property type="entry name" value="Periplasmic binding protein-like II"/>
    <property type="match status" value="2"/>
</dbReference>